<dbReference type="RefSeq" id="WP_344905138.1">
    <property type="nucleotide sequence ID" value="NZ_BAAAYO010000002.1"/>
</dbReference>
<evidence type="ECO:0000313" key="2">
    <source>
        <dbReference type="Proteomes" id="UP001589619"/>
    </source>
</evidence>
<dbReference type="Proteomes" id="UP001589619">
    <property type="component" value="Unassembled WGS sequence"/>
</dbReference>
<keyword evidence="2" id="KW-1185">Reference proteome</keyword>
<organism evidence="1 2">
    <name type="scientific">Paenibacillus hodogayensis</name>
    <dbReference type="NCBI Taxonomy" id="279208"/>
    <lineage>
        <taxon>Bacteria</taxon>
        <taxon>Bacillati</taxon>
        <taxon>Bacillota</taxon>
        <taxon>Bacilli</taxon>
        <taxon>Bacillales</taxon>
        <taxon>Paenibacillaceae</taxon>
        <taxon>Paenibacillus</taxon>
    </lineage>
</organism>
<gene>
    <name evidence="1" type="ORF">ACFFNY_04485</name>
</gene>
<comment type="caution">
    <text evidence="1">The sequence shown here is derived from an EMBL/GenBank/DDBJ whole genome shotgun (WGS) entry which is preliminary data.</text>
</comment>
<name>A0ABV5VRB9_9BACL</name>
<dbReference type="InterPro" id="IPR016181">
    <property type="entry name" value="Acyl_CoA_acyltransferase"/>
</dbReference>
<reference evidence="1 2" key="1">
    <citation type="submission" date="2024-09" db="EMBL/GenBank/DDBJ databases">
        <authorList>
            <person name="Sun Q."/>
            <person name="Mori K."/>
        </authorList>
    </citation>
    <scope>NUCLEOTIDE SEQUENCE [LARGE SCALE GENOMIC DNA]</scope>
    <source>
        <strain evidence="1 2">JCM 12520</strain>
    </source>
</reference>
<evidence type="ECO:0008006" key="3">
    <source>
        <dbReference type="Google" id="ProtNLM"/>
    </source>
</evidence>
<protein>
    <recommendedName>
        <fullName evidence="3">GNAT family N-acetyltransferase</fullName>
    </recommendedName>
</protein>
<proteinExistence type="predicted"/>
<sequence length="104" mass="11945">MNIAFDDTLPEKAKVAALIEASGLTGQWDAGRFFGEAQEEYRVISAYDRDRLVGIGRILEEGRSEDEGQSRFDIVVMPDYRHRDIVGTMFRLLNRRRRTPVKQA</sequence>
<accession>A0ABV5VRB9</accession>
<evidence type="ECO:0000313" key="1">
    <source>
        <dbReference type="EMBL" id="MFB9750825.1"/>
    </source>
</evidence>
<dbReference type="SUPFAM" id="SSF55729">
    <property type="entry name" value="Acyl-CoA N-acyltransferases (Nat)"/>
    <property type="match status" value="1"/>
</dbReference>
<dbReference type="EMBL" id="JBHMAG010000004">
    <property type="protein sequence ID" value="MFB9750825.1"/>
    <property type="molecule type" value="Genomic_DNA"/>
</dbReference>
<dbReference type="Gene3D" id="3.40.630.30">
    <property type="match status" value="1"/>
</dbReference>